<dbReference type="GO" id="GO:0000049">
    <property type="term" value="F:tRNA binding"/>
    <property type="evidence" value="ECO:0007669"/>
    <property type="project" value="InterPro"/>
</dbReference>
<dbReference type="PROSITE" id="PS50862">
    <property type="entry name" value="AA_TRNA_LIGASE_II"/>
    <property type="match status" value="1"/>
</dbReference>
<evidence type="ECO:0000256" key="13">
    <source>
        <dbReference type="HAMAP-Rule" id="MF_00281"/>
    </source>
</evidence>
<comment type="subcellular location">
    <subcellularLocation>
        <location evidence="1 13">Cytoplasm</location>
    </subcellularLocation>
</comment>
<evidence type="ECO:0000256" key="10">
    <source>
        <dbReference type="ARBA" id="ARBA00022917"/>
    </source>
</evidence>
<dbReference type="InterPro" id="IPR002319">
    <property type="entry name" value="Phenylalanyl-tRNA_Synthase"/>
</dbReference>
<dbReference type="HAMAP" id="MF_00281">
    <property type="entry name" value="Phe_tRNA_synth_alpha1"/>
    <property type="match status" value="1"/>
</dbReference>
<comment type="cofactor">
    <cofactor evidence="13">
        <name>Mg(2+)</name>
        <dbReference type="ChEBI" id="CHEBI:18420"/>
    </cofactor>
    <text evidence="13">Binds 2 magnesium ions per tetramer.</text>
</comment>
<comment type="similarity">
    <text evidence="2 13">Belongs to the class-II aminoacyl-tRNA synthetase family. Phe-tRNA synthetase alpha subunit type 1 subfamily.</text>
</comment>
<dbReference type="PANTHER" id="PTHR11538:SF41">
    <property type="entry name" value="PHENYLALANINE--TRNA LIGASE, MITOCHONDRIAL"/>
    <property type="match status" value="1"/>
</dbReference>
<sequence length="331" mass="38978">MFFDHSFLIKFEKKINKITTWKELDTLRIQYLGKKGYIFHLMQSLKQVSKEKKKQLGLKINFFKNFIKNKIRLKKNKIDVLDVQNELQKSSIDVTLPGRGAYFGSLHPITVAIGDIENFFLNLGFSITSGPEIEDVYHNFDALNIPINHPARNQNDTFWINKKILLRTQTSSVQIRAMERRQPPIRMISYGKVYRNDYDSTHTPMFHQLEGLVIEKNLNFSNLKYLLFNFIQNFFKKKVKTRFRSAYFPFTLPSAEIDIFRKNDDKKSEWLEILGCGMVHPNVLKEMGVKNNLYSAFAFGIGIERIIMLRYGIIDLRSFFQNDLSFLQQFK</sequence>
<evidence type="ECO:0000256" key="7">
    <source>
        <dbReference type="ARBA" id="ARBA00022741"/>
    </source>
</evidence>
<evidence type="ECO:0000256" key="12">
    <source>
        <dbReference type="ARBA" id="ARBA00049255"/>
    </source>
</evidence>
<dbReference type="SUPFAM" id="SSF46589">
    <property type="entry name" value="tRNA-binding arm"/>
    <property type="match status" value="1"/>
</dbReference>
<keyword evidence="9 13" id="KW-0460">Magnesium</keyword>
<gene>
    <name evidence="13" type="primary">pheS</name>
    <name evidence="15" type="ORF">D9V80_00545</name>
</gene>
<keyword evidence="11 13" id="KW-0030">Aminoacyl-tRNA synthetase</keyword>
<keyword evidence="4 13" id="KW-0963">Cytoplasm</keyword>
<dbReference type="InterPro" id="IPR010978">
    <property type="entry name" value="tRNA-bd_arm"/>
</dbReference>
<dbReference type="GO" id="GO:0005737">
    <property type="term" value="C:cytoplasm"/>
    <property type="evidence" value="ECO:0007669"/>
    <property type="project" value="UniProtKB-SubCell"/>
</dbReference>
<protein>
    <recommendedName>
        <fullName evidence="13">Phenylalanine--tRNA ligase alpha subunit</fullName>
        <ecNumber evidence="13">6.1.1.20</ecNumber>
    </recommendedName>
    <alternativeName>
        <fullName evidence="13">Phenylalanyl-tRNA synthetase alpha subunit</fullName>
        <shortName evidence="13">PheRS</shortName>
    </alternativeName>
</protein>
<evidence type="ECO:0000256" key="6">
    <source>
        <dbReference type="ARBA" id="ARBA00022723"/>
    </source>
</evidence>
<name>A0A4D6YA56_9GAMM</name>
<evidence type="ECO:0000313" key="16">
    <source>
        <dbReference type="Proteomes" id="UP000298782"/>
    </source>
</evidence>
<dbReference type="InterPro" id="IPR004529">
    <property type="entry name" value="Phe-tRNA-synth_IIc_asu"/>
</dbReference>
<organism evidence="15 16">
    <name type="scientific">Buchnera aphidicola</name>
    <name type="common">Thelaxes californica</name>
    <dbReference type="NCBI Taxonomy" id="1315998"/>
    <lineage>
        <taxon>Bacteria</taxon>
        <taxon>Pseudomonadati</taxon>
        <taxon>Pseudomonadota</taxon>
        <taxon>Gammaproteobacteria</taxon>
        <taxon>Enterobacterales</taxon>
        <taxon>Erwiniaceae</taxon>
        <taxon>Buchnera</taxon>
    </lineage>
</organism>
<evidence type="ECO:0000256" key="8">
    <source>
        <dbReference type="ARBA" id="ARBA00022840"/>
    </source>
</evidence>
<dbReference type="GO" id="GO:0006432">
    <property type="term" value="P:phenylalanyl-tRNA aminoacylation"/>
    <property type="evidence" value="ECO:0007669"/>
    <property type="project" value="UniProtKB-UniRule"/>
</dbReference>
<dbReference type="EC" id="6.1.1.20" evidence="13"/>
<dbReference type="GO" id="GO:0005524">
    <property type="term" value="F:ATP binding"/>
    <property type="evidence" value="ECO:0007669"/>
    <property type="project" value="UniProtKB-UniRule"/>
</dbReference>
<dbReference type="Pfam" id="PF01409">
    <property type="entry name" value="tRNA-synt_2d"/>
    <property type="match status" value="1"/>
</dbReference>
<proteinExistence type="inferred from homology"/>
<evidence type="ECO:0000256" key="4">
    <source>
        <dbReference type="ARBA" id="ARBA00022490"/>
    </source>
</evidence>
<reference evidence="15 16" key="1">
    <citation type="submission" date="2018-12" db="EMBL/GenBank/DDBJ databases">
        <authorList>
            <person name="Chong R.A."/>
        </authorList>
    </citation>
    <scope>NUCLEOTIDE SEQUENCE [LARGE SCALE GENOMIC DNA]</scope>
    <source>
        <strain evidence="15 16">Tca</strain>
    </source>
</reference>
<evidence type="ECO:0000259" key="14">
    <source>
        <dbReference type="PROSITE" id="PS50862"/>
    </source>
</evidence>
<evidence type="ECO:0000256" key="11">
    <source>
        <dbReference type="ARBA" id="ARBA00023146"/>
    </source>
</evidence>
<feature type="domain" description="Aminoacyl-transfer RNA synthetases class-II family profile" evidence="14">
    <location>
        <begin position="116"/>
        <end position="309"/>
    </location>
</feature>
<evidence type="ECO:0000313" key="15">
    <source>
        <dbReference type="EMBL" id="QCI26657.1"/>
    </source>
</evidence>
<dbReference type="Pfam" id="PF02912">
    <property type="entry name" value="Phe_tRNA-synt_N"/>
    <property type="match status" value="1"/>
</dbReference>
<accession>A0A4D6YA56</accession>
<dbReference type="InterPro" id="IPR022911">
    <property type="entry name" value="Phe_tRNA_ligase_alpha1_bac"/>
</dbReference>
<dbReference type="RefSeq" id="WP_158353192.1">
    <property type="nucleotide sequence ID" value="NZ_CP034852.1"/>
</dbReference>
<dbReference type="CDD" id="cd00496">
    <property type="entry name" value="PheRS_alpha_core"/>
    <property type="match status" value="1"/>
</dbReference>
<evidence type="ECO:0000256" key="1">
    <source>
        <dbReference type="ARBA" id="ARBA00004496"/>
    </source>
</evidence>
<evidence type="ECO:0000256" key="5">
    <source>
        <dbReference type="ARBA" id="ARBA00022598"/>
    </source>
</evidence>
<comment type="caution">
    <text evidence="13">Lacks conserved residue(s) required for the propagation of feature annotation.</text>
</comment>
<dbReference type="GO" id="GO:0000287">
    <property type="term" value="F:magnesium ion binding"/>
    <property type="evidence" value="ECO:0007669"/>
    <property type="project" value="UniProtKB-UniRule"/>
</dbReference>
<dbReference type="InterPro" id="IPR045864">
    <property type="entry name" value="aa-tRNA-synth_II/BPL/LPL"/>
</dbReference>
<dbReference type="EMBL" id="CP034852">
    <property type="protein sequence ID" value="QCI26657.1"/>
    <property type="molecule type" value="Genomic_DNA"/>
</dbReference>
<keyword evidence="16" id="KW-1185">Reference proteome</keyword>
<comment type="subunit">
    <text evidence="3 13">Tetramer of two alpha and two beta subunits.</text>
</comment>
<comment type="catalytic activity">
    <reaction evidence="12 13">
        <text>tRNA(Phe) + L-phenylalanine + ATP = L-phenylalanyl-tRNA(Phe) + AMP + diphosphate + H(+)</text>
        <dbReference type="Rhea" id="RHEA:19413"/>
        <dbReference type="Rhea" id="RHEA-COMP:9668"/>
        <dbReference type="Rhea" id="RHEA-COMP:9699"/>
        <dbReference type="ChEBI" id="CHEBI:15378"/>
        <dbReference type="ChEBI" id="CHEBI:30616"/>
        <dbReference type="ChEBI" id="CHEBI:33019"/>
        <dbReference type="ChEBI" id="CHEBI:58095"/>
        <dbReference type="ChEBI" id="CHEBI:78442"/>
        <dbReference type="ChEBI" id="CHEBI:78531"/>
        <dbReference type="ChEBI" id="CHEBI:456215"/>
        <dbReference type="EC" id="6.1.1.20"/>
    </reaction>
</comment>
<dbReference type="PANTHER" id="PTHR11538">
    <property type="entry name" value="PHENYLALANYL-TRNA SYNTHETASE"/>
    <property type="match status" value="1"/>
</dbReference>
<keyword evidence="10 13" id="KW-0648">Protein biosynthesis</keyword>
<dbReference type="InterPro" id="IPR004188">
    <property type="entry name" value="Phe-tRNA_ligase_II_N"/>
</dbReference>
<reference evidence="15 16" key="2">
    <citation type="submission" date="2019-05" db="EMBL/GenBank/DDBJ databases">
        <title>Genome evolution of the obligate endosymbiont Buchnera aphidicola.</title>
        <authorList>
            <person name="Moran N.A."/>
        </authorList>
    </citation>
    <scope>NUCLEOTIDE SEQUENCE [LARGE SCALE GENOMIC DNA]</scope>
    <source>
        <strain evidence="15 16">Tca</strain>
    </source>
</reference>
<keyword evidence="7 13" id="KW-0547">Nucleotide-binding</keyword>
<keyword evidence="6 13" id="KW-0479">Metal-binding</keyword>
<evidence type="ECO:0000256" key="2">
    <source>
        <dbReference type="ARBA" id="ARBA00010207"/>
    </source>
</evidence>
<dbReference type="OrthoDB" id="9800719at2"/>
<dbReference type="GO" id="GO:0004826">
    <property type="term" value="F:phenylalanine-tRNA ligase activity"/>
    <property type="evidence" value="ECO:0007669"/>
    <property type="project" value="UniProtKB-UniRule"/>
</dbReference>
<dbReference type="NCBIfam" id="TIGR00468">
    <property type="entry name" value="pheS"/>
    <property type="match status" value="1"/>
</dbReference>
<dbReference type="SUPFAM" id="SSF55681">
    <property type="entry name" value="Class II aaRS and biotin synthetases"/>
    <property type="match status" value="1"/>
</dbReference>
<keyword evidence="5 13" id="KW-0436">Ligase</keyword>
<dbReference type="InterPro" id="IPR006195">
    <property type="entry name" value="aa-tRNA-synth_II"/>
</dbReference>
<evidence type="ECO:0000256" key="9">
    <source>
        <dbReference type="ARBA" id="ARBA00022842"/>
    </source>
</evidence>
<evidence type="ECO:0000256" key="3">
    <source>
        <dbReference type="ARBA" id="ARBA00011209"/>
    </source>
</evidence>
<dbReference type="AlphaFoldDB" id="A0A4D6YA56"/>
<dbReference type="Gene3D" id="3.30.930.10">
    <property type="entry name" value="Bira Bifunctional Protein, Domain 2"/>
    <property type="match status" value="1"/>
</dbReference>
<keyword evidence="8 13" id="KW-0067">ATP-binding</keyword>
<dbReference type="Proteomes" id="UP000298782">
    <property type="component" value="Chromosome"/>
</dbReference>